<dbReference type="Proteomes" id="UP000507470">
    <property type="component" value="Unassembled WGS sequence"/>
</dbReference>
<keyword evidence="7" id="KW-0677">Repeat</keyword>
<evidence type="ECO:0000259" key="15">
    <source>
        <dbReference type="PROSITE" id="PS50104"/>
    </source>
</evidence>
<evidence type="ECO:0000256" key="7">
    <source>
        <dbReference type="ARBA" id="ARBA00022737"/>
    </source>
</evidence>
<protein>
    <recommendedName>
        <fullName evidence="15">TIR domain-containing protein</fullName>
    </recommendedName>
</protein>
<dbReference type="InterPro" id="IPR032675">
    <property type="entry name" value="LRR_dom_sf"/>
</dbReference>
<feature type="transmembrane region" description="Helical" evidence="14">
    <location>
        <begin position="759"/>
        <end position="780"/>
    </location>
</feature>
<dbReference type="OrthoDB" id="1357022at2759"/>
<dbReference type="InterPro" id="IPR035897">
    <property type="entry name" value="Toll_tir_struct_dom_sf"/>
</dbReference>
<keyword evidence="6" id="KW-0732">Signal</keyword>
<evidence type="ECO:0000256" key="9">
    <source>
        <dbReference type="ARBA" id="ARBA00022989"/>
    </source>
</evidence>
<dbReference type="PROSITE" id="PS50104">
    <property type="entry name" value="TIR"/>
    <property type="match status" value="1"/>
</dbReference>
<evidence type="ECO:0000256" key="1">
    <source>
        <dbReference type="ARBA" id="ARBA00004479"/>
    </source>
</evidence>
<feature type="region of interest" description="Disordered" evidence="13">
    <location>
        <begin position="202"/>
        <end position="227"/>
    </location>
</feature>
<feature type="region of interest" description="Disordered" evidence="13">
    <location>
        <begin position="1"/>
        <end position="38"/>
    </location>
</feature>
<dbReference type="Gene3D" id="3.40.50.10140">
    <property type="entry name" value="Toll/interleukin-1 receptor homology (TIR) domain"/>
    <property type="match status" value="1"/>
</dbReference>
<evidence type="ECO:0000256" key="6">
    <source>
        <dbReference type="ARBA" id="ARBA00022729"/>
    </source>
</evidence>
<dbReference type="PANTHER" id="PTHR24365:SF530">
    <property type="entry name" value="MSTPROX-RELATED"/>
    <property type="match status" value="1"/>
</dbReference>
<evidence type="ECO:0000256" key="10">
    <source>
        <dbReference type="ARBA" id="ARBA00023136"/>
    </source>
</evidence>
<keyword evidence="8" id="KW-0391">Immunity</keyword>
<evidence type="ECO:0000256" key="5">
    <source>
        <dbReference type="ARBA" id="ARBA00022692"/>
    </source>
</evidence>
<dbReference type="FunFam" id="3.40.50.10140:FF:000001">
    <property type="entry name" value="Toll-like receptor 2"/>
    <property type="match status" value="1"/>
</dbReference>
<keyword evidence="10 14" id="KW-0472">Membrane</keyword>
<dbReference type="PANTHER" id="PTHR24365">
    <property type="entry name" value="TOLL-LIKE RECEPTOR"/>
    <property type="match status" value="1"/>
</dbReference>
<keyword evidence="11" id="KW-0675">Receptor</keyword>
<evidence type="ECO:0000256" key="14">
    <source>
        <dbReference type="SAM" id="Phobius"/>
    </source>
</evidence>
<accession>A0A6J8AD51</accession>
<keyword evidence="3" id="KW-0399">Innate immunity</keyword>
<evidence type="ECO:0000256" key="11">
    <source>
        <dbReference type="ARBA" id="ARBA00023170"/>
    </source>
</evidence>
<dbReference type="Pfam" id="PF13855">
    <property type="entry name" value="LRR_8"/>
    <property type="match status" value="2"/>
</dbReference>
<comment type="subcellular location">
    <subcellularLocation>
        <location evidence="1">Membrane</location>
        <topology evidence="1">Single-pass type I membrane protein</topology>
    </subcellularLocation>
</comment>
<keyword evidence="12" id="KW-0325">Glycoprotein</keyword>
<reference evidence="16 17" key="1">
    <citation type="submission" date="2020-06" db="EMBL/GenBank/DDBJ databases">
        <authorList>
            <person name="Li R."/>
            <person name="Bekaert M."/>
        </authorList>
    </citation>
    <scope>NUCLEOTIDE SEQUENCE [LARGE SCALE GENOMIC DNA]</scope>
    <source>
        <strain evidence="17">wild</strain>
    </source>
</reference>
<dbReference type="SMART" id="SM00255">
    <property type="entry name" value="TIR"/>
    <property type="match status" value="1"/>
</dbReference>
<evidence type="ECO:0000313" key="17">
    <source>
        <dbReference type="Proteomes" id="UP000507470"/>
    </source>
</evidence>
<evidence type="ECO:0000256" key="8">
    <source>
        <dbReference type="ARBA" id="ARBA00022859"/>
    </source>
</evidence>
<organism evidence="16 17">
    <name type="scientific">Mytilus coruscus</name>
    <name type="common">Sea mussel</name>
    <dbReference type="NCBI Taxonomy" id="42192"/>
    <lineage>
        <taxon>Eukaryota</taxon>
        <taxon>Metazoa</taxon>
        <taxon>Spiralia</taxon>
        <taxon>Lophotrochozoa</taxon>
        <taxon>Mollusca</taxon>
        <taxon>Bivalvia</taxon>
        <taxon>Autobranchia</taxon>
        <taxon>Pteriomorphia</taxon>
        <taxon>Mytilida</taxon>
        <taxon>Mytiloidea</taxon>
        <taxon>Mytilidae</taxon>
        <taxon>Mytilinae</taxon>
        <taxon>Mytilus</taxon>
    </lineage>
</organism>
<proteinExistence type="inferred from homology"/>
<dbReference type="GO" id="GO:0045087">
    <property type="term" value="P:innate immune response"/>
    <property type="evidence" value="ECO:0007669"/>
    <property type="project" value="UniProtKB-KW"/>
</dbReference>
<feature type="compositionally biased region" description="Basic and acidic residues" evidence="13">
    <location>
        <begin position="202"/>
        <end position="211"/>
    </location>
</feature>
<keyword evidence="4" id="KW-0433">Leucine-rich repeat</keyword>
<dbReference type="EMBL" id="CACVKT020001099">
    <property type="protein sequence ID" value="CAC5365211.1"/>
    <property type="molecule type" value="Genomic_DNA"/>
</dbReference>
<keyword evidence="9 14" id="KW-1133">Transmembrane helix</keyword>
<comment type="similarity">
    <text evidence="2">Belongs to the Toll-like receptor family.</text>
</comment>
<keyword evidence="5 14" id="KW-0812">Transmembrane</keyword>
<dbReference type="AlphaFoldDB" id="A0A6J8AD51"/>
<evidence type="ECO:0000256" key="12">
    <source>
        <dbReference type="ARBA" id="ARBA00023180"/>
    </source>
</evidence>
<dbReference type="GO" id="GO:0005886">
    <property type="term" value="C:plasma membrane"/>
    <property type="evidence" value="ECO:0007669"/>
    <property type="project" value="TreeGrafter"/>
</dbReference>
<dbReference type="SMART" id="SM00369">
    <property type="entry name" value="LRR_TYP"/>
    <property type="match status" value="4"/>
</dbReference>
<keyword evidence="17" id="KW-1185">Reference proteome</keyword>
<dbReference type="GO" id="GO:0007165">
    <property type="term" value="P:signal transduction"/>
    <property type="evidence" value="ECO:0007669"/>
    <property type="project" value="InterPro"/>
</dbReference>
<dbReference type="GO" id="GO:0038023">
    <property type="term" value="F:signaling receptor activity"/>
    <property type="evidence" value="ECO:0007669"/>
    <property type="project" value="TreeGrafter"/>
</dbReference>
<sequence length="952" mass="110866">MSFGKQNRWPDSSHQDMTGHHRHHGHHGNHEDHGHYQQQVQQLKYCQRTADASAQMVYEVYGNCIAILEEFEQREQKSNRLTKSNINLPDQSHKGDYDVRRILEAQLLMLETQIKSCRDDVRDKVIKTLKDLTMGWYAERHDKQLPTDSYTDKYAAKIYEILARGRTSHPSDFYQKPGNVAGVSKEEMQLVLAAQHKISENDRSFTDDPTRRPNTPSVRSGDKRRGAERLRTVRKDLEDYIPSEYLVILVFLQNGIFCFDRKHSFQCHFDERCTCIVYKLHVNVDCSWKNITDIPALPENISSLNLQHNSISKIQANTFLQSNKLTVLDLSFNDISSLIPQAFIGLTGLLYLNLDHNKLNYSEVTLPKGVFKPLLSLIHLSLKFNIDRSTLAYGFFKLPSETIADLSMLERLEIDASSMTARHFGEGFSRLVNLNSIYIGQSYMLWLTNNTFRYMTQLRHFFVKCAEVQVDNGTFALLKQLNTLSIKYDSLSKLKYMEFCKFVEELRFTAIEVFRLTNALINDDTIAIFPWDSANIVFLHTPLKELYITHNGRYEWDFPDYPTSPSPRLKIIDFSYSKFVNFRLNLANVSKLILRNNTLGKYLANNGYMKSNESRIEHIDLSYNSIYKLYYPIFHGQPNLQNIDLSGNLLREISFDLSYSISLESLNLSGNYIMLFTEETMRNLDTISKYRKLTVDLSYNELQCSCSALSFLLWMRNGPVHFHQFVRYKCTNSGESLEYRTVNDATRHLQKECINTSHVLAGASSLLIIILSFILGAIVYRQRWKLRYMFYSAKSKYNKYKAVADVIEYTYDAFISYSEDDRSFVLTDCIEKLEKEEHLSLCINHRDFVPGDDITDNIINAIQKSRKTICIISKSFFDSYYCMFEFNMARMEGIHSRNGKNVIFLVQYKHVRSKDIPLVIYELIQNQSYIEYPDDRQDTDIFWAKVKEAVCV</sequence>
<name>A0A6J8AD51_MYTCO</name>
<dbReference type="InterPro" id="IPR003591">
    <property type="entry name" value="Leu-rich_rpt_typical-subtyp"/>
</dbReference>
<evidence type="ECO:0000256" key="3">
    <source>
        <dbReference type="ARBA" id="ARBA00022588"/>
    </source>
</evidence>
<evidence type="ECO:0000313" key="16">
    <source>
        <dbReference type="EMBL" id="CAC5365211.1"/>
    </source>
</evidence>
<gene>
    <name evidence="16" type="ORF">MCOR_5972</name>
</gene>
<dbReference type="InterPro" id="IPR001611">
    <property type="entry name" value="Leu-rich_rpt"/>
</dbReference>
<dbReference type="PRINTS" id="PR01537">
    <property type="entry name" value="INTRLKN1R1F"/>
</dbReference>
<evidence type="ECO:0000256" key="13">
    <source>
        <dbReference type="SAM" id="MobiDB-lite"/>
    </source>
</evidence>
<feature type="domain" description="TIR" evidence="15">
    <location>
        <begin position="809"/>
        <end position="950"/>
    </location>
</feature>
<evidence type="ECO:0000256" key="4">
    <source>
        <dbReference type="ARBA" id="ARBA00022614"/>
    </source>
</evidence>
<dbReference type="Gene3D" id="3.80.10.10">
    <property type="entry name" value="Ribonuclease Inhibitor"/>
    <property type="match status" value="3"/>
</dbReference>
<dbReference type="InterPro" id="IPR000157">
    <property type="entry name" value="TIR_dom"/>
</dbReference>
<evidence type="ECO:0000256" key="2">
    <source>
        <dbReference type="ARBA" id="ARBA00009634"/>
    </source>
</evidence>
<dbReference type="PROSITE" id="PS51450">
    <property type="entry name" value="LRR"/>
    <property type="match status" value="3"/>
</dbReference>
<dbReference type="Pfam" id="PF01582">
    <property type="entry name" value="TIR"/>
    <property type="match status" value="1"/>
</dbReference>
<dbReference type="SUPFAM" id="SSF52200">
    <property type="entry name" value="Toll/Interleukin receptor TIR domain"/>
    <property type="match status" value="1"/>
</dbReference>
<dbReference type="SUPFAM" id="SSF52058">
    <property type="entry name" value="L domain-like"/>
    <property type="match status" value="1"/>
</dbReference>